<name>A0A975GNM4_9BACT</name>
<protein>
    <submittedName>
        <fullName evidence="1">Uncharacterized protein</fullName>
    </submittedName>
</protein>
<evidence type="ECO:0000313" key="1">
    <source>
        <dbReference type="EMBL" id="QTA87927.1"/>
    </source>
</evidence>
<keyword evidence="2" id="KW-1185">Reference proteome</keyword>
<dbReference type="Proteomes" id="UP000663722">
    <property type="component" value="Chromosome"/>
</dbReference>
<sequence>MYEFAILILSFALLQICRPYGAWMVFFADYSTNMPPLQGLDGVFCRLFYWKNHIHRHICNI</sequence>
<dbReference type="AlphaFoldDB" id="A0A975GNM4"/>
<gene>
    <name evidence="1" type="ORF">dnm_039660</name>
</gene>
<dbReference type="EMBL" id="CP061800">
    <property type="protein sequence ID" value="QTA87927.1"/>
    <property type="molecule type" value="Genomic_DNA"/>
</dbReference>
<reference evidence="1" key="1">
    <citation type="journal article" date="2021" name="Microb. Physiol.">
        <title>Proteogenomic Insights into the Physiology of Marine, Sulfate-Reducing, Filamentous Desulfonema limicola and Desulfonema magnum.</title>
        <authorList>
            <person name="Schnaars V."/>
            <person name="Wohlbrand L."/>
            <person name="Scheve S."/>
            <person name="Hinrichs C."/>
            <person name="Reinhardt R."/>
            <person name="Rabus R."/>
        </authorList>
    </citation>
    <scope>NUCLEOTIDE SEQUENCE</scope>
    <source>
        <strain evidence="1">4be13</strain>
    </source>
</reference>
<evidence type="ECO:0000313" key="2">
    <source>
        <dbReference type="Proteomes" id="UP000663722"/>
    </source>
</evidence>
<organism evidence="1 2">
    <name type="scientific">Desulfonema magnum</name>
    <dbReference type="NCBI Taxonomy" id="45655"/>
    <lineage>
        <taxon>Bacteria</taxon>
        <taxon>Pseudomonadati</taxon>
        <taxon>Thermodesulfobacteriota</taxon>
        <taxon>Desulfobacteria</taxon>
        <taxon>Desulfobacterales</taxon>
        <taxon>Desulfococcaceae</taxon>
        <taxon>Desulfonema</taxon>
    </lineage>
</organism>
<accession>A0A975GNM4</accession>
<proteinExistence type="predicted"/>
<dbReference type="KEGG" id="dmm:dnm_039660"/>